<keyword evidence="3" id="KW-1185">Reference proteome</keyword>
<protein>
    <submittedName>
        <fullName evidence="2">Uncharacterized protein</fullName>
    </submittedName>
</protein>
<sequence length="157" mass="17236">MVISGFQALPGAKVPVTELEPATEGSLQISRQIRCRLCHRRPTVFLRMLPAHNNHIVHVSLLLLLRKRDFKDVRVGPAKKCNDEGSFGFRIGPVHNKVISGFQVQRQARGTGGGARTREIRLPADLKAASLANCATDSPPQRSGKDVGKIKRVGKKE</sequence>
<organism evidence="2 3">
    <name type="scientific">Plakobranchus ocellatus</name>
    <dbReference type="NCBI Taxonomy" id="259542"/>
    <lineage>
        <taxon>Eukaryota</taxon>
        <taxon>Metazoa</taxon>
        <taxon>Spiralia</taxon>
        <taxon>Lophotrochozoa</taxon>
        <taxon>Mollusca</taxon>
        <taxon>Gastropoda</taxon>
        <taxon>Heterobranchia</taxon>
        <taxon>Euthyneura</taxon>
        <taxon>Panpulmonata</taxon>
        <taxon>Sacoglossa</taxon>
        <taxon>Placobranchoidea</taxon>
        <taxon>Plakobranchidae</taxon>
        <taxon>Plakobranchus</taxon>
    </lineage>
</organism>
<proteinExistence type="predicted"/>
<dbReference type="Proteomes" id="UP000735302">
    <property type="component" value="Unassembled WGS sequence"/>
</dbReference>
<dbReference type="AlphaFoldDB" id="A0AAV4BMC5"/>
<evidence type="ECO:0000256" key="1">
    <source>
        <dbReference type="SAM" id="MobiDB-lite"/>
    </source>
</evidence>
<name>A0AAV4BMC5_9GAST</name>
<gene>
    <name evidence="2" type="ORF">PoB_004698700</name>
</gene>
<comment type="caution">
    <text evidence="2">The sequence shown here is derived from an EMBL/GenBank/DDBJ whole genome shotgun (WGS) entry which is preliminary data.</text>
</comment>
<evidence type="ECO:0000313" key="2">
    <source>
        <dbReference type="EMBL" id="GFO20482.1"/>
    </source>
</evidence>
<accession>A0AAV4BMC5</accession>
<dbReference type="EMBL" id="BLXT01005154">
    <property type="protein sequence ID" value="GFO20482.1"/>
    <property type="molecule type" value="Genomic_DNA"/>
</dbReference>
<reference evidence="2 3" key="1">
    <citation type="journal article" date="2021" name="Elife">
        <title>Chloroplast acquisition without the gene transfer in kleptoplastic sea slugs, Plakobranchus ocellatus.</title>
        <authorList>
            <person name="Maeda T."/>
            <person name="Takahashi S."/>
            <person name="Yoshida T."/>
            <person name="Shimamura S."/>
            <person name="Takaki Y."/>
            <person name="Nagai Y."/>
            <person name="Toyoda A."/>
            <person name="Suzuki Y."/>
            <person name="Arimoto A."/>
            <person name="Ishii H."/>
            <person name="Satoh N."/>
            <person name="Nishiyama T."/>
            <person name="Hasebe M."/>
            <person name="Maruyama T."/>
            <person name="Minagawa J."/>
            <person name="Obokata J."/>
            <person name="Shigenobu S."/>
        </authorList>
    </citation>
    <scope>NUCLEOTIDE SEQUENCE [LARGE SCALE GENOMIC DNA]</scope>
</reference>
<evidence type="ECO:0000313" key="3">
    <source>
        <dbReference type="Proteomes" id="UP000735302"/>
    </source>
</evidence>
<feature type="region of interest" description="Disordered" evidence="1">
    <location>
        <begin position="133"/>
        <end position="157"/>
    </location>
</feature>